<feature type="domain" description="Nose resistant-to-fluoxetine protein N-terminal" evidence="2">
    <location>
        <begin position="76"/>
        <end position="225"/>
    </location>
</feature>
<dbReference type="KEGG" id="nlo:107217969"/>
<feature type="transmembrane region" description="Helical" evidence="1">
    <location>
        <begin position="555"/>
        <end position="580"/>
    </location>
</feature>
<dbReference type="Pfam" id="PF01757">
    <property type="entry name" value="Acyl_transf_3"/>
    <property type="match status" value="1"/>
</dbReference>
<feature type="transmembrane region" description="Helical" evidence="1">
    <location>
        <begin position="349"/>
        <end position="367"/>
    </location>
</feature>
<feature type="transmembrane region" description="Helical" evidence="1">
    <location>
        <begin position="449"/>
        <end position="468"/>
    </location>
</feature>
<feature type="transmembrane region" description="Helical" evidence="1">
    <location>
        <begin position="379"/>
        <end position="403"/>
    </location>
</feature>
<keyword evidence="1" id="KW-0472">Membrane</keyword>
<dbReference type="SMART" id="SM00703">
    <property type="entry name" value="NRF"/>
    <property type="match status" value="1"/>
</dbReference>
<evidence type="ECO:0000313" key="5">
    <source>
        <dbReference type="RefSeq" id="XP_046600070.1"/>
    </source>
</evidence>
<dbReference type="OrthoDB" id="10006435at2759"/>
<dbReference type="InterPro" id="IPR052728">
    <property type="entry name" value="O2_lipid_transport_reg"/>
</dbReference>
<feature type="transmembrane region" description="Helical" evidence="1">
    <location>
        <begin position="236"/>
        <end position="257"/>
    </location>
</feature>
<dbReference type="InParanoid" id="A0A6J0BBV4"/>
<reference evidence="4" key="1">
    <citation type="submission" date="2025-04" db="UniProtKB">
        <authorList>
            <consortium name="RefSeq"/>
        </authorList>
    </citation>
    <scope>IDENTIFICATION</scope>
    <source>
        <tissue evidence="5">Thorax and Abdomen</tissue>
        <tissue evidence="4">Whole body</tissue>
    </source>
</reference>
<feature type="transmembrane region" description="Helical" evidence="1">
    <location>
        <begin position="600"/>
        <end position="618"/>
    </location>
</feature>
<evidence type="ECO:0000313" key="3">
    <source>
        <dbReference type="Proteomes" id="UP000829291"/>
    </source>
</evidence>
<proteinExistence type="predicted"/>
<keyword evidence="3" id="KW-1185">Reference proteome</keyword>
<feature type="transmembrane region" description="Helical" evidence="1">
    <location>
        <begin position="306"/>
        <end position="329"/>
    </location>
</feature>
<dbReference type="Proteomes" id="UP000829291">
    <property type="component" value="Chromosome 6"/>
</dbReference>
<feature type="transmembrane region" description="Helical" evidence="1">
    <location>
        <begin position="672"/>
        <end position="695"/>
    </location>
</feature>
<keyword evidence="1" id="KW-0812">Transmembrane</keyword>
<feature type="transmembrane region" description="Helical" evidence="1">
    <location>
        <begin position="630"/>
        <end position="652"/>
    </location>
</feature>
<evidence type="ECO:0000256" key="1">
    <source>
        <dbReference type="SAM" id="Phobius"/>
    </source>
</evidence>
<dbReference type="Pfam" id="PF20146">
    <property type="entry name" value="NRF"/>
    <property type="match status" value="1"/>
</dbReference>
<dbReference type="RefSeq" id="XP_015511178.1">
    <property type="nucleotide sequence ID" value="XM_015655692.1"/>
</dbReference>
<dbReference type="PANTHER" id="PTHR11161:SF71">
    <property type="entry name" value="NOSE RESISTANT-TO-FLUOXETINE PROTEIN N-TERMINAL DOMAIN-CONTAINING PROTEIN"/>
    <property type="match status" value="1"/>
</dbReference>
<keyword evidence="1" id="KW-1133">Transmembrane helix</keyword>
<gene>
    <name evidence="4 5" type="primary">LOC107217969</name>
</gene>
<dbReference type="GeneID" id="107217969"/>
<dbReference type="InterPro" id="IPR002656">
    <property type="entry name" value="Acyl_transf_3_dom"/>
</dbReference>
<sequence>MPTVRPWTVIIVGLTVAHFSIVFAGAKDESIWKTQRSGKETDAQVELVYENDSGSMLPLLSRDLTLLGQAVDMISNDACKDQCKSMMAGIHNLTSWAVKFYDASGKFPEGVLGGSLYQLGNFDECLQIGPLDDAPLGVNGQYCLGEVGIGVPDLYRNRNGTIWKDFGPPLERSDVVVTKLYWGICVPAACEPQDVEDVVRSVLAVAFSGSRLKLTPRIPEGSCYKRTSESYNNLDIAYTWLIFSLIFLLFAGTAFHLTYLIRKENIPEGMLPEALMGFSVILNMRKLNSSPKMEEIDLSCISGIKVIAMLIIITGHSLIFIISGPVLNLKFWQVAVTKVENAVFLNNPLLVDTFLLLSGFLITSLVLNQLNKGYSINFLFVYLLRYIRLTPAYFVVVGFYMTWFSKLGSGPMWSRVYLEQERCLASWWSNILYINNYVKTDQLCMFQSWYLSVDTQLFVLAPLVIYPLHKWRKVGEFILAAVTAVSVVIPFVITLTNNLDPTLLVYSDEMSDLSTNYFFITSYVKTHMRACSYCFGLVFGYVVHRIRLSDYKLSSTTVTIGWLFASLSLIGSMFTIVIFYGPLKNFKPVEAALYASLHRVFWSLGTGWVILACVTKNGGVAAKILQWRPFLLLSRLTYCAYLMNGVVVLGNVASTRSPQYLDFVALCQQCAAHWVVTFVGALVLSMTCESPILRLEKLFLPRGRQKANTDRKNESQDTNTTDA</sequence>
<feature type="transmembrane region" description="Helical" evidence="1">
    <location>
        <begin position="517"/>
        <end position="543"/>
    </location>
</feature>
<dbReference type="GO" id="GO:0016747">
    <property type="term" value="F:acyltransferase activity, transferring groups other than amino-acyl groups"/>
    <property type="evidence" value="ECO:0007669"/>
    <property type="project" value="InterPro"/>
</dbReference>
<evidence type="ECO:0000313" key="4">
    <source>
        <dbReference type="RefSeq" id="XP_015511178.1"/>
    </source>
</evidence>
<dbReference type="PANTHER" id="PTHR11161">
    <property type="entry name" value="O-ACYLTRANSFERASE"/>
    <property type="match status" value="1"/>
</dbReference>
<feature type="transmembrane region" description="Helical" evidence="1">
    <location>
        <begin position="6"/>
        <end position="26"/>
    </location>
</feature>
<feature type="transmembrane region" description="Helical" evidence="1">
    <location>
        <begin position="477"/>
        <end position="497"/>
    </location>
</feature>
<protein>
    <submittedName>
        <fullName evidence="4 5">Nose resistant to fluoxetine protein 6</fullName>
    </submittedName>
</protein>
<dbReference type="AlphaFoldDB" id="A0A6J0BBV4"/>
<name>A0A6J0BBV4_NEOLC</name>
<evidence type="ECO:0000259" key="2">
    <source>
        <dbReference type="SMART" id="SM00703"/>
    </source>
</evidence>
<dbReference type="InterPro" id="IPR006621">
    <property type="entry name" value="Nose-resist-to-fluoxetine_N"/>
</dbReference>
<organism evidence="3 4">
    <name type="scientific">Neodiprion lecontei</name>
    <name type="common">Redheaded pine sawfly</name>
    <dbReference type="NCBI Taxonomy" id="441921"/>
    <lineage>
        <taxon>Eukaryota</taxon>
        <taxon>Metazoa</taxon>
        <taxon>Ecdysozoa</taxon>
        <taxon>Arthropoda</taxon>
        <taxon>Hexapoda</taxon>
        <taxon>Insecta</taxon>
        <taxon>Pterygota</taxon>
        <taxon>Neoptera</taxon>
        <taxon>Endopterygota</taxon>
        <taxon>Hymenoptera</taxon>
        <taxon>Tenthredinoidea</taxon>
        <taxon>Diprionidae</taxon>
        <taxon>Diprioninae</taxon>
        <taxon>Neodiprion</taxon>
    </lineage>
</organism>
<accession>A0A6J0BBV4</accession>
<dbReference type="RefSeq" id="XP_046600070.1">
    <property type="nucleotide sequence ID" value="XM_046744114.1"/>
</dbReference>